<evidence type="ECO:0000256" key="7">
    <source>
        <dbReference type="RuleBase" id="RU364114"/>
    </source>
</evidence>
<dbReference type="GO" id="GO:0035243">
    <property type="term" value="F:protein-arginine omega-N symmetric methyltransferase activity"/>
    <property type="evidence" value="ECO:0007669"/>
    <property type="project" value="UniProtKB-EC"/>
</dbReference>
<gene>
    <name evidence="8" type="primary">PARPA_11228.1 scaffold 43031</name>
</gene>
<dbReference type="InterPro" id="IPR029063">
    <property type="entry name" value="SAM-dependent_MTases_sf"/>
</dbReference>
<comment type="subcellular location">
    <subcellularLocation>
        <location evidence="1 7">Mitochondrion</location>
    </subcellularLocation>
</comment>
<dbReference type="Gene3D" id="3.40.50.12710">
    <property type="match status" value="1"/>
</dbReference>
<dbReference type="PANTHER" id="PTHR12049:SF5">
    <property type="entry name" value="PROTEIN ARGININE METHYLTRANSFERASE NDUFAF7 HOMOLOG, MITOCHONDRIAL"/>
    <property type="match status" value="1"/>
</dbReference>
<evidence type="ECO:0000256" key="3">
    <source>
        <dbReference type="ARBA" id="ARBA00022603"/>
    </source>
</evidence>
<evidence type="ECO:0000256" key="6">
    <source>
        <dbReference type="ARBA" id="ARBA00048612"/>
    </source>
</evidence>
<dbReference type="Proteomes" id="UP000054107">
    <property type="component" value="Unassembled WGS sequence"/>
</dbReference>
<dbReference type="EMBL" id="LN733401">
    <property type="protein sequence ID" value="CEP16948.1"/>
    <property type="molecule type" value="Genomic_DNA"/>
</dbReference>
<evidence type="ECO:0000313" key="9">
    <source>
        <dbReference type="Proteomes" id="UP000054107"/>
    </source>
</evidence>
<evidence type="ECO:0000256" key="4">
    <source>
        <dbReference type="ARBA" id="ARBA00022679"/>
    </source>
</evidence>
<keyword evidence="5 7" id="KW-0496">Mitochondrion</keyword>
<keyword evidence="3 7" id="KW-0489">Methyltransferase</keyword>
<name>A0A0B7NNN2_9FUNG</name>
<dbReference type="GO" id="GO:0032259">
    <property type="term" value="P:methylation"/>
    <property type="evidence" value="ECO:0007669"/>
    <property type="project" value="UniProtKB-KW"/>
</dbReference>
<accession>A0A0B7NNN2</accession>
<dbReference type="STRING" id="35722.A0A0B7NNN2"/>
<comment type="similarity">
    <text evidence="2 7">Belongs to the NDUFAF7 family.</text>
</comment>
<evidence type="ECO:0000256" key="5">
    <source>
        <dbReference type="ARBA" id="ARBA00023128"/>
    </source>
</evidence>
<dbReference type="InterPro" id="IPR003788">
    <property type="entry name" value="NDUFAF7"/>
</dbReference>
<evidence type="ECO:0000313" key="8">
    <source>
        <dbReference type="EMBL" id="CEP16948.1"/>
    </source>
</evidence>
<dbReference type="AlphaFoldDB" id="A0A0B7NNN2"/>
<dbReference type="InterPro" id="IPR038375">
    <property type="entry name" value="NDUFAF7_sf"/>
</dbReference>
<comment type="catalytic activity">
    <reaction evidence="6 7">
        <text>L-arginyl-[protein] + 2 S-adenosyl-L-methionine = N(omega),N(omega)'-dimethyl-L-arginyl-[protein] + 2 S-adenosyl-L-homocysteine + 2 H(+)</text>
        <dbReference type="Rhea" id="RHEA:48108"/>
        <dbReference type="Rhea" id="RHEA-COMP:10532"/>
        <dbReference type="Rhea" id="RHEA-COMP:11992"/>
        <dbReference type="ChEBI" id="CHEBI:15378"/>
        <dbReference type="ChEBI" id="CHEBI:29965"/>
        <dbReference type="ChEBI" id="CHEBI:57856"/>
        <dbReference type="ChEBI" id="CHEBI:59789"/>
        <dbReference type="ChEBI" id="CHEBI:88221"/>
        <dbReference type="EC" id="2.1.1.320"/>
    </reaction>
</comment>
<dbReference type="EC" id="2.1.1.320" evidence="7"/>
<keyword evidence="9" id="KW-1185">Reference proteome</keyword>
<evidence type="ECO:0000256" key="2">
    <source>
        <dbReference type="ARBA" id="ARBA00005891"/>
    </source>
</evidence>
<proteinExistence type="inferred from homology"/>
<organism evidence="8 9">
    <name type="scientific">Parasitella parasitica</name>
    <dbReference type="NCBI Taxonomy" id="35722"/>
    <lineage>
        <taxon>Eukaryota</taxon>
        <taxon>Fungi</taxon>
        <taxon>Fungi incertae sedis</taxon>
        <taxon>Mucoromycota</taxon>
        <taxon>Mucoromycotina</taxon>
        <taxon>Mucoromycetes</taxon>
        <taxon>Mucorales</taxon>
        <taxon>Mucorineae</taxon>
        <taxon>Mucoraceae</taxon>
        <taxon>Parasitella</taxon>
    </lineage>
</organism>
<protein>
    <recommendedName>
        <fullName evidence="7">Protein arginine methyltransferase NDUFAF7</fullName>
        <ecNumber evidence="7">2.1.1.320</ecNumber>
    </recommendedName>
</protein>
<comment type="function">
    <text evidence="7">Arginine methyltransferase involved in the assembly or stability of mitochondrial NADH:ubiquinone oxidoreductase complex (complex I).</text>
</comment>
<dbReference type="Pfam" id="PF02636">
    <property type="entry name" value="Methyltransf_28"/>
    <property type="match status" value="1"/>
</dbReference>
<dbReference type="PANTHER" id="PTHR12049">
    <property type="entry name" value="PROTEIN ARGININE METHYLTRANSFERASE NDUFAF7, MITOCHONDRIAL"/>
    <property type="match status" value="1"/>
</dbReference>
<dbReference type="OrthoDB" id="17415at2759"/>
<reference evidence="8 9" key="1">
    <citation type="submission" date="2014-09" db="EMBL/GenBank/DDBJ databases">
        <authorList>
            <person name="Ellenberger Sabrina"/>
        </authorList>
    </citation>
    <scope>NUCLEOTIDE SEQUENCE [LARGE SCALE GENOMIC DNA]</scope>
    <source>
        <strain evidence="8 9">CBS 412.66</strain>
    </source>
</reference>
<sequence length="460" mass="54166">MYRLTARRFMHATVVCERYKPGFFTSIWPSSNQPPPEKIHAYFQTKTSKDTESLTKPPINTKMLVRDFIDDSLFNPAYGFYSKPSNLPFDDIEEMEQEEDHIQYMNRLAKYRGRINHHNIQQLRYTLTELFKPWYGYAIAKYMVSEYKLNLYPHKDLNIYELSGGHGRLMPHILDYIERYEPSVYKRTQYNMIELSSRLASPSFMKHTPKHHCVQVLDKSIFDWNTLVTEQCFFLGMEVINHFAHDAIRYDLNTLEPHQSIVCIDEKRNYTEIFEPVQDPLISRYMALRKKVRSKLNTPNHPFTSGSLLWHKMQCVLKKKTPNYTYPEFIPTKLFEFLEVLNTYFPGHRLVLTDYASLNNTIEGINAPLVQTAYKGLMVPCATYLLPPGWYDTVFPTNFELLRDMYLLTCRGSKAGNEKNVKAIKYDDFLERYGDIERSKSKKGAPIRLMHQPNVKVFLT</sequence>
<dbReference type="SUPFAM" id="SSF53335">
    <property type="entry name" value="S-adenosyl-L-methionine-dependent methyltransferases"/>
    <property type="match status" value="1"/>
</dbReference>
<keyword evidence="4 7" id="KW-0808">Transferase</keyword>
<dbReference type="GO" id="GO:0005739">
    <property type="term" value="C:mitochondrion"/>
    <property type="evidence" value="ECO:0007669"/>
    <property type="project" value="UniProtKB-SubCell"/>
</dbReference>
<evidence type="ECO:0000256" key="1">
    <source>
        <dbReference type="ARBA" id="ARBA00004173"/>
    </source>
</evidence>